<feature type="signal peptide" evidence="1">
    <location>
        <begin position="1"/>
        <end position="19"/>
    </location>
</feature>
<dbReference type="SUPFAM" id="SSF52266">
    <property type="entry name" value="SGNH hydrolase"/>
    <property type="match status" value="1"/>
</dbReference>
<evidence type="ECO:0000313" key="3">
    <source>
        <dbReference type="Proteomes" id="UP000320858"/>
    </source>
</evidence>
<proteinExistence type="predicted"/>
<dbReference type="EMBL" id="SGOB01000006">
    <property type="protein sequence ID" value="TRA85850.1"/>
    <property type="molecule type" value="Genomic_DNA"/>
</dbReference>
<protein>
    <recommendedName>
        <fullName evidence="4">SGNH/GDSL hydrolase family protein</fullName>
    </recommendedName>
</protein>
<evidence type="ECO:0008006" key="4">
    <source>
        <dbReference type="Google" id="ProtNLM"/>
    </source>
</evidence>
<keyword evidence="1" id="KW-0732">Signal</keyword>
<dbReference type="RefSeq" id="WP_142851499.1">
    <property type="nucleotide sequence ID" value="NZ_SGOB01000006.1"/>
</dbReference>
<reference evidence="2 3" key="1">
    <citation type="journal article" date="2019" name="Appl. Microbiol. Biotechnol.">
        <title>Differential efficiency of wild type rhizogenic strains for rol gene transformation of plants.</title>
        <authorList>
            <person name="Desmet S."/>
            <person name="De Keyser E."/>
            <person name="Van Vaerenbergh J."/>
            <person name="Baeyen S."/>
            <person name="Van Huylenbroeck J."/>
            <person name="Geelen D."/>
            <person name="Dhooghe E."/>
        </authorList>
    </citation>
    <scope>NUCLEOTIDE SEQUENCE [LARGE SCALE GENOMIC DNA]</scope>
    <source>
        <strain evidence="2 3">B 4.1</strain>
    </source>
</reference>
<name>A0AA94V9N0_RHIRH</name>
<organism evidence="2 3">
    <name type="scientific">Rhizobium rhizogenes</name>
    <name type="common">Agrobacterium rhizogenes</name>
    <dbReference type="NCBI Taxonomy" id="359"/>
    <lineage>
        <taxon>Bacteria</taxon>
        <taxon>Pseudomonadati</taxon>
        <taxon>Pseudomonadota</taxon>
        <taxon>Alphaproteobacteria</taxon>
        <taxon>Hyphomicrobiales</taxon>
        <taxon>Rhizobiaceae</taxon>
        <taxon>Rhizobium/Agrobacterium group</taxon>
        <taxon>Rhizobium</taxon>
    </lineage>
</organism>
<comment type="caution">
    <text evidence="2">The sequence shown here is derived from an EMBL/GenBank/DDBJ whole genome shotgun (WGS) entry which is preliminary data.</text>
</comment>
<sequence length="575" mass="63744">MKKFFAIVLSTATVSPAFAQEVGYDTKPAVYRDAKNAGYNKTDVHKYWDGNKSEKFEAKASCVSSNFDIPQKYMNPELMALGDSLYNGVQSLRINWWLSEWSVPSYVAIAMGLIDEKNGDRTGKRRFYGPQYPSHDASPSSTISYGLNLEGLRWSDLTGAARDQGKQLYDLAFRKMPPNKRAFVDNLAVSGFNTSDLYAWKAKDYKTAAKASLAQLGKGRLAALADAFFYSNAYYVLNPTKSKCIDQLSALDHVKLRKPKRLIVNIGSNNGLYLMSFMAKSVDTKVCLNSGLDRQEGRTRCRAGTIREFLGTRYKADIKYLFDELSKVDGLQYVFFNGIGLPSQPANLVYRSGEYRSALFGNSSLTSVQVEAGDQLARAANRYASSLGNEYNSLGQGPKFVFIDVASTLARYDYKGCLRRLSVGICKAARIFEVKRGEFGLPAGPALMFDNRPQLPFGQFGYVTGTSFSNKLSQGGLFSFDNMHLSSVGYELMANAVINEVKKPENGGEEFVYHGPSCKRTGNEVGACRNLLVKPGWSFADATRREFNFLRVGGEANSNRRAFVRFVANLVGAFD</sequence>
<dbReference type="AlphaFoldDB" id="A0AA94V9N0"/>
<evidence type="ECO:0000256" key="1">
    <source>
        <dbReference type="SAM" id="SignalP"/>
    </source>
</evidence>
<dbReference type="Proteomes" id="UP000320858">
    <property type="component" value="Unassembled WGS sequence"/>
</dbReference>
<accession>A0AA94V9N0</accession>
<feature type="chain" id="PRO_5041716682" description="SGNH/GDSL hydrolase family protein" evidence="1">
    <location>
        <begin position="20"/>
        <end position="575"/>
    </location>
</feature>
<gene>
    <name evidence="2" type="ORF">EXN24_21430</name>
</gene>
<evidence type="ECO:0000313" key="2">
    <source>
        <dbReference type="EMBL" id="TRA85850.1"/>
    </source>
</evidence>